<dbReference type="InterPro" id="IPR029787">
    <property type="entry name" value="Nucleotide_cyclase"/>
</dbReference>
<evidence type="ECO:0000313" key="6">
    <source>
        <dbReference type="Proteomes" id="UP000663954"/>
    </source>
</evidence>
<feature type="domain" description="GGDEF" evidence="4">
    <location>
        <begin position="508"/>
        <end position="645"/>
    </location>
</feature>
<dbReference type="Proteomes" id="UP000663954">
    <property type="component" value="Chromosome"/>
</dbReference>
<proteinExistence type="predicted"/>
<feature type="transmembrane region" description="Helical" evidence="3">
    <location>
        <begin position="354"/>
        <end position="374"/>
    </location>
</feature>
<feature type="transmembrane region" description="Helical" evidence="3">
    <location>
        <begin position="264"/>
        <end position="282"/>
    </location>
</feature>
<evidence type="ECO:0000256" key="3">
    <source>
        <dbReference type="SAM" id="Phobius"/>
    </source>
</evidence>
<evidence type="ECO:0000256" key="2">
    <source>
        <dbReference type="ARBA" id="ARBA00034247"/>
    </source>
</evidence>
<gene>
    <name evidence="5" type="ORF">J4G45_05170</name>
</gene>
<dbReference type="SUPFAM" id="SSF55073">
    <property type="entry name" value="Nucleotide cyclase"/>
    <property type="match status" value="1"/>
</dbReference>
<feature type="transmembrane region" description="Helical" evidence="3">
    <location>
        <begin position="386"/>
        <end position="406"/>
    </location>
</feature>
<dbReference type="PANTHER" id="PTHR45138">
    <property type="entry name" value="REGULATORY COMPONENTS OF SENSORY TRANSDUCTION SYSTEM"/>
    <property type="match status" value="1"/>
</dbReference>
<dbReference type="InterPro" id="IPR050469">
    <property type="entry name" value="Diguanylate_Cyclase"/>
</dbReference>
<dbReference type="EMBL" id="CP071770">
    <property type="protein sequence ID" value="QTD62559.1"/>
    <property type="molecule type" value="Genomic_DNA"/>
</dbReference>
<evidence type="ECO:0000259" key="4">
    <source>
        <dbReference type="PROSITE" id="PS50887"/>
    </source>
</evidence>
<protein>
    <recommendedName>
        <fullName evidence="1">diguanylate cyclase</fullName>
        <ecNumber evidence="1">2.7.7.65</ecNumber>
    </recommendedName>
</protein>
<evidence type="ECO:0000313" key="5">
    <source>
        <dbReference type="EMBL" id="QTD62559.1"/>
    </source>
</evidence>
<dbReference type="PANTHER" id="PTHR45138:SF9">
    <property type="entry name" value="DIGUANYLATE CYCLASE DGCM-RELATED"/>
    <property type="match status" value="1"/>
</dbReference>
<dbReference type="CDD" id="cd01949">
    <property type="entry name" value="GGDEF"/>
    <property type="match status" value="1"/>
</dbReference>
<keyword evidence="3" id="KW-1133">Transmembrane helix</keyword>
<feature type="transmembrane region" description="Helical" evidence="3">
    <location>
        <begin position="302"/>
        <end position="320"/>
    </location>
</feature>
<feature type="transmembrane region" description="Helical" evidence="3">
    <location>
        <begin position="327"/>
        <end position="348"/>
    </location>
</feature>
<name>A0ABX7TIE5_9GAMM</name>
<keyword evidence="6" id="KW-1185">Reference proteome</keyword>
<dbReference type="PROSITE" id="PS50887">
    <property type="entry name" value="GGDEF"/>
    <property type="match status" value="1"/>
</dbReference>
<accession>A0ABX7TIE5</accession>
<feature type="transmembrane region" description="Helical" evidence="3">
    <location>
        <begin position="412"/>
        <end position="428"/>
    </location>
</feature>
<feature type="transmembrane region" description="Helical" evidence="3">
    <location>
        <begin position="229"/>
        <end position="252"/>
    </location>
</feature>
<comment type="catalytic activity">
    <reaction evidence="2">
        <text>2 GTP = 3',3'-c-di-GMP + 2 diphosphate</text>
        <dbReference type="Rhea" id="RHEA:24898"/>
        <dbReference type="ChEBI" id="CHEBI:33019"/>
        <dbReference type="ChEBI" id="CHEBI:37565"/>
        <dbReference type="ChEBI" id="CHEBI:58805"/>
        <dbReference type="EC" id="2.7.7.65"/>
    </reaction>
</comment>
<organism evidence="5 6">
    <name type="scientific">Acinetobacter towneri</name>
    <dbReference type="NCBI Taxonomy" id="202956"/>
    <lineage>
        <taxon>Bacteria</taxon>
        <taxon>Pseudomonadati</taxon>
        <taxon>Pseudomonadota</taxon>
        <taxon>Gammaproteobacteria</taxon>
        <taxon>Moraxellales</taxon>
        <taxon>Moraxellaceae</taxon>
        <taxon>Acinetobacter</taxon>
    </lineage>
</organism>
<evidence type="ECO:0000256" key="1">
    <source>
        <dbReference type="ARBA" id="ARBA00012528"/>
    </source>
</evidence>
<dbReference type="InterPro" id="IPR000160">
    <property type="entry name" value="GGDEF_dom"/>
</dbReference>
<keyword evidence="3" id="KW-0472">Membrane</keyword>
<dbReference type="Pfam" id="PF00990">
    <property type="entry name" value="GGDEF"/>
    <property type="match status" value="1"/>
</dbReference>
<dbReference type="Gene3D" id="3.30.70.270">
    <property type="match status" value="1"/>
</dbReference>
<dbReference type="NCBIfam" id="TIGR00254">
    <property type="entry name" value="GGDEF"/>
    <property type="match status" value="1"/>
</dbReference>
<keyword evidence="3" id="KW-0812">Transmembrane</keyword>
<reference evidence="5 6" key="1">
    <citation type="journal article" date="2020" name="Front. Cell. Infect. Microbiol.">
        <title>Characterization of Three Porcine Acinetobacter towneri Strains Co-Harboring tet(X3) and bla OXA-58.</title>
        <authorList>
            <person name="Ma J."/>
            <person name="Wang J."/>
            <person name="Feng J."/>
            <person name="Liu Y."/>
            <person name="Yang B."/>
            <person name="Li R."/>
            <person name="Bai L."/>
            <person name="He T."/>
            <person name="Wang X."/>
            <person name="Yang Z."/>
        </authorList>
    </citation>
    <scope>NUCLEOTIDE SEQUENCE [LARGE SCALE GENOMIC DNA]</scope>
    <source>
        <strain evidence="5 6">GX5</strain>
    </source>
</reference>
<dbReference type="EC" id="2.7.7.65" evidence="1"/>
<dbReference type="InterPro" id="IPR043128">
    <property type="entry name" value="Rev_trsase/Diguanyl_cyclase"/>
</dbReference>
<sequence>MNDLIFYFKFSARTIRLKNKHNRTFAFLNFTRMWHKCAFLFLILLCSVLTPPRVLAQYESAPESYYLHQQLLNSVQFTEDQSSILTGRWLFYPQQLIQEPSAVLASNTVELPASFEDLMGNANTYGTFIGHFQIPKEFLGRRIAIWIPNQYGAYRVFLNGDPLVRVGTVGADASSHQTENAPRIAYFVPESEYFTLTIQASSFQSLQGGLKNPMKIGLSRTINQQYQRLMMSIAMICGAVLGIGLFTLMFSAFSLANGGKTKRIFIFGIFIVFLALHNLFSAPYAYTTFLNLSWSWGIRLEYLFSFLAILFFLSYMFLLSSRYLHRWVYSAAMLLLSFNIGVTLWAEPTIFQQLAFYSSFFFVLILANFAYGFYQTLHSGEHYSRINFWAVIILCGTFIHDFLLMLNLVNSIHLSFISTSVYALLIMFQQARNYAYHNLRIERLNQKLIHLNSSLDLKVQERTEQLSLLNEKLEIQIKTDALTGAYNRRALNEEIQRLYFETLQNKRHILVFAMLDVDYFKKYNDHYGHLKGDQILQNLVKVLQDTLPKNAFVARYGGEEFAILLHDIPQPAIAPLMQKVLQAVRDAAFEHVAREDYKQYVTLSIGVAWMTRAQAYTHVDDFMKAADAHLYRAKHAGRDQVLIQT</sequence>
<dbReference type="SMART" id="SM00267">
    <property type="entry name" value="GGDEF"/>
    <property type="match status" value="1"/>
</dbReference>